<keyword evidence="12" id="KW-0670">Pyruvate</keyword>
<keyword evidence="15" id="KW-1185">Reference proteome</keyword>
<dbReference type="OrthoDB" id="108365at2759"/>
<dbReference type="InterPro" id="IPR015806">
    <property type="entry name" value="Pyrv_Knase_insert_dom_sf"/>
</dbReference>
<dbReference type="Pfam" id="PF00224">
    <property type="entry name" value="PK"/>
    <property type="match status" value="1"/>
</dbReference>
<dbReference type="PANTHER" id="PTHR11817">
    <property type="entry name" value="PYRUVATE KINASE"/>
    <property type="match status" value="1"/>
</dbReference>
<keyword evidence="6" id="KW-0479">Metal-binding</keyword>
<evidence type="ECO:0000256" key="8">
    <source>
        <dbReference type="ARBA" id="ARBA00022777"/>
    </source>
</evidence>
<dbReference type="InterPro" id="IPR040442">
    <property type="entry name" value="Pyrv_kinase-like_dom_sf"/>
</dbReference>
<evidence type="ECO:0000256" key="9">
    <source>
        <dbReference type="ARBA" id="ARBA00022840"/>
    </source>
</evidence>
<evidence type="ECO:0000256" key="2">
    <source>
        <dbReference type="ARBA" id="ARBA00004997"/>
    </source>
</evidence>
<evidence type="ECO:0000256" key="5">
    <source>
        <dbReference type="ARBA" id="ARBA00022679"/>
    </source>
</evidence>
<keyword evidence="11" id="KW-0324">Glycolysis</keyword>
<evidence type="ECO:0000256" key="4">
    <source>
        <dbReference type="ARBA" id="ARBA00012142"/>
    </source>
</evidence>
<evidence type="ECO:0000256" key="11">
    <source>
        <dbReference type="ARBA" id="ARBA00023152"/>
    </source>
</evidence>
<dbReference type="Gene3D" id="3.20.20.60">
    <property type="entry name" value="Phosphoenolpyruvate-binding domains"/>
    <property type="match status" value="1"/>
</dbReference>
<accession>A0A813E092</accession>
<gene>
    <name evidence="14" type="ORF">PGLA1383_LOCUS10757</name>
</gene>
<keyword evidence="9" id="KW-0067">ATP-binding</keyword>
<keyword evidence="5" id="KW-0808">Transferase</keyword>
<evidence type="ECO:0000256" key="12">
    <source>
        <dbReference type="ARBA" id="ARBA00023317"/>
    </source>
</evidence>
<dbReference type="GO" id="GO:0000287">
    <property type="term" value="F:magnesium ion binding"/>
    <property type="evidence" value="ECO:0007669"/>
    <property type="project" value="InterPro"/>
</dbReference>
<comment type="pathway">
    <text evidence="2">Carbohydrate degradation; glycolysis; pyruvate from D-glyceraldehyde 3-phosphate: step 5/5.</text>
</comment>
<reference evidence="14" key="1">
    <citation type="submission" date="2021-02" db="EMBL/GenBank/DDBJ databases">
        <authorList>
            <person name="Dougan E. K."/>
            <person name="Rhodes N."/>
            <person name="Thang M."/>
            <person name="Chan C."/>
        </authorList>
    </citation>
    <scope>NUCLEOTIDE SEQUENCE</scope>
</reference>
<name>A0A813E092_POLGL</name>
<dbReference type="InterPro" id="IPR015793">
    <property type="entry name" value="Pyrv_Knase_brl"/>
</dbReference>
<evidence type="ECO:0000313" key="15">
    <source>
        <dbReference type="Proteomes" id="UP000654075"/>
    </source>
</evidence>
<keyword evidence="7" id="KW-0547">Nucleotide-binding</keyword>
<dbReference type="GO" id="GO:0004743">
    <property type="term" value="F:pyruvate kinase activity"/>
    <property type="evidence" value="ECO:0007669"/>
    <property type="project" value="UniProtKB-EC"/>
</dbReference>
<evidence type="ECO:0000256" key="3">
    <source>
        <dbReference type="ARBA" id="ARBA00008663"/>
    </source>
</evidence>
<dbReference type="GO" id="GO:0016301">
    <property type="term" value="F:kinase activity"/>
    <property type="evidence" value="ECO:0007669"/>
    <property type="project" value="UniProtKB-KW"/>
</dbReference>
<evidence type="ECO:0000256" key="6">
    <source>
        <dbReference type="ARBA" id="ARBA00022723"/>
    </source>
</evidence>
<feature type="domain" description="Pyruvate kinase barrel" evidence="13">
    <location>
        <begin position="3"/>
        <end position="93"/>
    </location>
</feature>
<comment type="similarity">
    <text evidence="3">Belongs to the pyruvate kinase family.</text>
</comment>
<keyword evidence="10" id="KW-0460">Magnesium</keyword>
<dbReference type="InterPro" id="IPR011037">
    <property type="entry name" value="Pyrv_Knase-like_insert_dom_sf"/>
</dbReference>
<dbReference type="Proteomes" id="UP000654075">
    <property type="component" value="Unassembled WGS sequence"/>
</dbReference>
<dbReference type="GO" id="GO:0030955">
    <property type="term" value="F:potassium ion binding"/>
    <property type="evidence" value="ECO:0007669"/>
    <property type="project" value="InterPro"/>
</dbReference>
<organism evidence="14 15">
    <name type="scientific">Polarella glacialis</name>
    <name type="common">Dinoflagellate</name>
    <dbReference type="NCBI Taxonomy" id="89957"/>
    <lineage>
        <taxon>Eukaryota</taxon>
        <taxon>Sar</taxon>
        <taxon>Alveolata</taxon>
        <taxon>Dinophyceae</taxon>
        <taxon>Suessiales</taxon>
        <taxon>Suessiaceae</taxon>
        <taxon>Polarella</taxon>
    </lineage>
</organism>
<feature type="non-terminal residue" evidence="14">
    <location>
        <position position="94"/>
    </location>
</feature>
<dbReference type="AlphaFoldDB" id="A0A813E092"/>
<evidence type="ECO:0000313" key="14">
    <source>
        <dbReference type="EMBL" id="CAE8592099.1"/>
    </source>
</evidence>
<dbReference type="FunFam" id="2.40.33.10:FF:000001">
    <property type="entry name" value="Pyruvate kinase"/>
    <property type="match status" value="1"/>
</dbReference>
<dbReference type="InterPro" id="IPR001697">
    <property type="entry name" value="Pyr_Knase"/>
</dbReference>
<protein>
    <recommendedName>
        <fullName evidence="4">pyruvate kinase</fullName>
        <ecNumber evidence="4">2.7.1.40</ecNumber>
    </recommendedName>
</protein>
<evidence type="ECO:0000256" key="1">
    <source>
        <dbReference type="ARBA" id="ARBA00001958"/>
    </source>
</evidence>
<dbReference type="GO" id="GO:0005524">
    <property type="term" value="F:ATP binding"/>
    <property type="evidence" value="ECO:0007669"/>
    <property type="project" value="UniProtKB-KW"/>
</dbReference>
<evidence type="ECO:0000259" key="13">
    <source>
        <dbReference type="Pfam" id="PF00224"/>
    </source>
</evidence>
<dbReference type="Gene3D" id="2.40.33.10">
    <property type="entry name" value="PK beta-barrel domain-like"/>
    <property type="match status" value="1"/>
</dbReference>
<dbReference type="SUPFAM" id="SSF50800">
    <property type="entry name" value="PK beta-barrel domain-like"/>
    <property type="match status" value="1"/>
</dbReference>
<proteinExistence type="inferred from homology"/>
<comment type="caution">
    <text evidence="14">The sequence shown here is derived from an EMBL/GenBank/DDBJ whole genome shotgun (WGS) entry which is preliminary data.</text>
</comment>
<keyword evidence="8" id="KW-0418">Kinase</keyword>
<comment type="cofactor">
    <cofactor evidence="1">
        <name>K(+)</name>
        <dbReference type="ChEBI" id="CHEBI:29103"/>
    </cofactor>
</comment>
<evidence type="ECO:0000256" key="10">
    <source>
        <dbReference type="ARBA" id="ARBA00022842"/>
    </source>
</evidence>
<evidence type="ECO:0000256" key="7">
    <source>
        <dbReference type="ARBA" id="ARBA00022741"/>
    </source>
</evidence>
<sequence length="94" mass="10352">ARGTIKVLMDTRGPEIRTGTFAEANTKKNLKAGQSFKLLTDYSRKGDENEVAITYPQLARDVKPGQTILIQDGTVILEVVSTAKDHVMCKVMND</sequence>
<dbReference type="EMBL" id="CAJNNV010005463">
    <property type="protein sequence ID" value="CAE8592099.1"/>
    <property type="molecule type" value="Genomic_DNA"/>
</dbReference>
<feature type="non-terminal residue" evidence="14">
    <location>
        <position position="1"/>
    </location>
</feature>
<dbReference type="EC" id="2.7.1.40" evidence="4"/>